<dbReference type="AlphaFoldDB" id="A0AA44ZP31"/>
<gene>
    <name evidence="10" type="ORF">ATL51_1879</name>
</gene>
<keyword evidence="2 5" id="KW-0238">DNA-binding</keyword>
<dbReference type="InterPro" id="IPR011010">
    <property type="entry name" value="DNA_brk_join_enz"/>
</dbReference>
<proteinExistence type="predicted"/>
<dbReference type="SUPFAM" id="SSF56349">
    <property type="entry name" value="DNA breaking-rejoining enzymes"/>
    <property type="match status" value="1"/>
</dbReference>
<evidence type="ECO:0000256" key="6">
    <source>
        <dbReference type="SAM" id="MobiDB-lite"/>
    </source>
</evidence>
<evidence type="ECO:0000256" key="4">
    <source>
        <dbReference type="ARBA" id="ARBA00023172"/>
    </source>
</evidence>
<feature type="region of interest" description="Disordered" evidence="6">
    <location>
        <begin position="406"/>
        <end position="434"/>
    </location>
</feature>
<dbReference type="PROSITE" id="PS51900">
    <property type="entry name" value="CB"/>
    <property type="match status" value="1"/>
</dbReference>
<dbReference type="SUPFAM" id="SSF46785">
    <property type="entry name" value="Winged helix' DNA-binding domain"/>
    <property type="match status" value="1"/>
</dbReference>
<accession>A0AA44ZP31</accession>
<feature type="domain" description="Core-binding (CB)" evidence="9">
    <location>
        <begin position="76"/>
        <end position="187"/>
    </location>
</feature>
<evidence type="ECO:0000256" key="1">
    <source>
        <dbReference type="ARBA" id="ARBA00023015"/>
    </source>
</evidence>
<dbReference type="InterPro" id="IPR000524">
    <property type="entry name" value="Tscrpt_reg_HTH_GntR"/>
</dbReference>
<dbReference type="GO" id="GO:0003700">
    <property type="term" value="F:DNA-binding transcription factor activity"/>
    <property type="evidence" value="ECO:0007669"/>
    <property type="project" value="InterPro"/>
</dbReference>
<evidence type="ECO:0000256" key="3">
    <source>
        <dbReference type="ARBA" id="ARBA00023163"/>
    </source>
</evidence>
<dbReference type="InterPro" id="IPR002104">
    <property type="entry name" value="Integrase_catalytic"/>
</dbReference>
<dbReference type="Gene3D" id="1.10.10.10">
    <property type="entry name" value="Winged helix-like DNA-binding domain superfamily/Winged helix DNA-binding domain"/>
    <property type="match status" value="1"/>
</dbReference>
<evidence type="ECO:0000256" key="5">
    <source>
        <dbReference type="PROSITE-ProRule" id="PRU01248"/>
    </source>
</evidence>
<dbReference type="RefSeq" id="WP_100878354.1">
    <property type="nucleotide sequence ID" value="NZ_PHUJ01000003.1"/>
</dbReference>
<dbReference type="Gene3D" id="1.10.443.10">
    <property type="entry name" value="Intergrase catalytic core"/>
    <property type="match status" value="1"/>
</dbReference>
<sequence length="603" mass="66374">MTRAKAGRRRQRGTIDRLPSGALRVRVYGGQDPVSGKRNTLVEVIEPGPRQEARAEAARTRLLNAVDEQRSPRTSATLDQLLDRYLETLDVGVTTHRAYTRYLELHVRPFLGRTKAGAVGAEALDSLYAELRRCRDHCSGSAKRIDHRTPREHECDDRCRPHRCRPLAPATIRHIHFVLNGAYSRGVRWRWVSVNPVEFVSPPAKPPPDPQPPSAGEAARLLNEAWRDLDWGALVWLFMTTGARRGELCALRWSKVDLESGTLTIRRAIAQDGRALQEKDTKTHQQRRLALDSETVEVLRDHRERCEERARALGVELRPEAFVFSLAPDGSASLVPGSVTQRYSRMAARLGLDTHLHNLRHYSATELIAAGVDVRTVAGRLGHSGGGVTTLRVYAAWVSEADQRAASGLGSRMPERPAGPGPGSEMERVRRDPRSARERLAVELLERIESGAVPVGGHLPGVKVLAAEQGLAPSTVHRAFELLREWGVLAGAVGERPTVVVPSAVVDRPAETAPPEPEPLEPAAGQAASYFTVVVRGSGGRRYPARVVTGSLADPSTFRAHLLGIARMEDPEVADEGEGWIGRYEIEVVPLASPNQDPMVFRW</sequence>
<keyword evidence="3" id="KW-0804">Transcription</keyword>
<evidence type="ECO:0000259" key="7">
    <source>
        <dbReference type="PROSITE" id="PS50949"/>
    </source>
</evidence>
<reference evidence="10 11" key="1">
    <citation type="submission" date="2017-11" db="EMBL/GenBank/DDBJ databases">
        <title>Sequencing the genomes of 1000 actinobacteria strains.</title>
        <authorList>
            <person name="Klenk H.-P."/>
        </authorList>
    </citation>
    <scope>NUCLEOTIDE SEQUENCE [LARGE SCALE GENOMIC DNA]</scope>
    <source>
        <strain evidence="10 11">DSM 44104</strain>
    </source>
</reference>
<dbReference type="InterPro" id="IPR044068">
    <property type="entry name" value="CB"/>
</dbReference>
<evidence type="ECO:0000259" key="9">
    <source>
        <dbReference type="PROSITE" id="PS51900"/>
    </source>
</evidence>
<feature type="domain" description="HTH gntR-type" evidence="7">
    <location>
        <begin position="434"/>
        <end position="503"/>
    </location>
</feature>
<dbReference type="InterPro" id="IPR036390">
    <property type="entry name" value="WH_DNA-bd_sf"/>
</dbReference>
<feature type="domain" description="Tyr recombinase" evidence="8">
    <location>
        <begin position="206"/>
        <end position="408"/>
    </location>
</feature>
<dbReference type="InterPro" id="IPR013762">
    <property type="entry name" value="Integrase-like_cat_sf"/>
</dbReference>
<dbReference type="InterPro" id="IPR010998">
    <property type="entry name" value="Integrase_recombinase_N"/>
</dbReference>
<evidence type="ECO:0000313" key="11">
    <source>
        <dbReference type="Proteomes" id="UP000232453"/>
    </source>
</evidence>
<dbReference type="InterPro" id="IPR036388">
    <property type="entry name" value="WH-like_DNA-bd_sf"/>
</dbReference>
<feature type="compositionally biased region" description="Basic and acidic residues" evidence="6">
    <location>
        <begin position="425"/>
        <end position="434"/>
    </location>
</feature>
<dbReference type="PROSITE" id="PS50949">
    <property type="entry name" value="HTH_GNTR"/>
    <property type="match status" value="1"/>
</dbReference>
<dbReference type="CDD" id="cd01189">
    <property type="entry name" value="INT_ICEBs1_C_like"/>
    <property type="match status" value="1"/>
</dbReference>
<name>A0AA44ZP31_PSEA5</name>
<evidence type="ECO:0000313" key="10">
    <source>
        <dbReference type="EMBL" id="PKB30220.1"/>
    </source>
</evidence>
<dbReference type="GO" id="GO:0015074">
    <property type="term" value="P:DNA integration"/>
    <property type="evidence" value="ECO:0007669"/>
    <property type="project" value="InterPro"/>
</dbReference>
<dbReference type="EMBL" id="PHUJ01000003">
    <property type="protein sequence ID" value="PKB30220.1"/>
    <property type="molecule type" value="Genomic_DNA"/>
</dbReference>
<dbReference type="GO" id="GO:0006310">
    <property type="term" value="P:DNA recombination"/>
    <property type="evidence" value="ECO:0007669"/>
    <property type="project" value="UniProtKB-KW"/>
</dbReference>
<evidence type="ECO:0000256" key="2">
    <source>
        <dbReference type="ARBA" id="ARBA00023125"/>
    </source>
</evidence>
<dbReference type="Proteomes" id="UP000232453">
    <property type="component" value="Unassembled WGS sequence"/>
</dbReference>
<protein>
    <submittedName>
        <fullName evidence="10">Site-specific recombinase XerD</fullName>
    </submittedName>
</protein>
<dbReference type="Gene3D" id="1.10.150.130">
    <property type="match status" value="1"/>
</dbReference>
<comment type="caution">
    <text evidence="10">The sequence shown here is derived from an EMBL/GenBank/DDBJ whole genome shotgun (WGS) entry which is preliminary data.</text>
</comment>
<organism evidence="10 11">
    <name type="scientific">Pseudonocardia alni</name>
    <name type="common">Amycolata alni</name>
    <dbReference type="NCBI Taxonomy" id="33907"/>
    <lineage>
        <taxon>Bacteria</taxon>
        <taxon>Bacillati</taxon>
        <taxon>Actinomycetota</taxon>
        <taxon>Actinomycetes</taxon>
        <taxon>Pseudonocardiales</taxon>
        <taxon>Pseudonocardiaceae</taxon>
        <taxon>Pseudonocardia</taxon>
    </lineage>
</organism>
<dbReference type="PROSITE" id="PS51898">
    <property type="entry name" value="TYR_RECOMBINASE"/>
    <property type="match status" value="1"/>
</dbReference>
<keyword evidence="4" id="KW-0233">DNA recombination</keyword>
<dbReference type="GO" id="GO:0003677">
    <property type="term" value="F:DNA binding"/>
    <property type="evidence" value="ECO:0007669"/>
    <property type="project" value="UniProtKB-UniRule"/>
</dbReference>
<keyword evidence="1" id="KW-0805">Transcription regulation</keyword>
<dbReference type="Pfam" id="PF00589">
    <property type="entry name" value="Phage_integrase"/>
    <property type="match status" value="1"/>
</dbReference>
<evidence type="ECO:0000259" key="8">
    <source>
        <dbReference type="PROSITE" id="PS51898"/>
    </source>
</evidence>
<dbReference type="PANTHER" id="PTHR30349">
    <property type="entry name" value="PHAGE INTEGRASE-RELATED"/>
    <property type="match status" value="1"/>
</dbReference>
<dbReference type="PANTHER" id="PTHR30349:SF91">
    <property type="entry name" value="INTA PROTEIN"/>
    <property type="match status" value="1"/>
</dbReference>
<dbReference type="InterPro" id="IPR050090">
    <property type="entry name" value="Tyrosine_recombinase_XerCD"/>
</dbReference>